<evidence type="ECO:0000259" key="1">
    <source>
        <dbReference type="Pfam" id="PF00990"/>
    </source>
</evidence>
<dbReference type="InterPro" id="IPR029787">
    <property type="entry name" value="Nucleotide_cyclase"/>
</dbReference>
<dbReference type="EMBL" id="QURL01000012">
    <property type="protein sequence ID" value="RFC61902.1"/>
    <property type="molecule type" value="Genomic_DNA"/>
</dbReference>
<dbReference type="Proteomes" id="UP000264310">
    <property type="component" value="Unassembled WGS sequence"/>
</dbReference>
<dbReference type="SUPFAM" id="SSF55073">
    <property type="entry name" value="Nucleotide cyclase"/>
    <property type="match status" value="1"/>
</dbReference>
<name>A0A371WY53_9HYPH</name>
<dbReference type="InterPro" id="IPR043128">
    <property type="entry name" value="Rev_trsase/Diguanyl_cyclase"/>
</dbReference>
<feature type="domain" description="GGDEF" evidence="1">
    <location>
        <begin position="23"/>
        <end position="78"/>
    </location>
</feature>
<dbReference type="RefSeq" id="WP_116684844.1">
    <property type="nucleotide sequence ID" value="NZ_QURL01000012.1"/>
</dbReference>
<comment type="caution">
    <text evidence="2">The sequence shown here is derived from an EMBL/GenBank/DDBJ whole genome shotgun (WGS) entry which is preliminary data.</text>
</comment>
<accession>A0A371WY53</accession>
<dbReference type="Pfam" id="PF00990">
    <property type="entry name" value="GGDEF"/>
    <property type="match status" value="1"/>
</dbReference>
<evidence type="ECO:0000313" key="3">
    <source>
        <dbReference type="Proteomes" id="UP000264310"/>
    </source>
</evidence>
<evidence type="ECO:0000313" key="2">
    <source>
        <dbReference type="EMBL" id="RFC61902.1"/>
    </source>
</evidence>
<dbReference type="Gene3D" id="3.30.70.270">
    <property type="match status" value="1"/>
</dbReference>
<keyword evidence="3" id="KW-1185">Reference proteome</keyword>
<protein>
    <submittedName>
        <fullName evidence="2">GGDEF domain-containing protein</fullName>
    </submittedName>
</protein>
<organism evidence="2 3">
    <name type="scientific">Fulvimarina endophytica</name>
    <dbReference type="NCBI Taxonomy" id="2293836"/>
    <lineage>
        <taxon>Bacteria</taxon>
        <taxon>Pseudomonadati</taxon>
        <taxon>Pseudomonadota</taxon>
        <taxon>Alphaproteobacteria</taxon>
        <taxon>Hyphomicrobiales</taxon>
        <taxon>Aurantimonadaceae</taxon>
        <taxon>Fulvimarina</taxon>
    </lineage>
</organism>
<sequence length="93" mass="9757">MLSSSDGLKTILHEGPLSWGQATVAALEIVHPSRSDGIGIVTISVGVARCASGGFYSHDKLMAAADRSLYAAKKRGRNCFFMAEDVSEATVNG</sequence>
<proteinExistence type="predicted"/>
<dbReference type="InterPro" id="IPR000160">
    <property type="entry name" value="GGDEF_dom"/>
</dbReference>
<gene>
    <name evidence="2" type="ORF">DYI37_18940</name>
</gene>
<reference evidence="2 3" key="1">
    <citation type="submission" date="2018-08" db="EMBL/GenBank/DDBJ databases">
        <title>Fulvimarina sp. 85, whole genome shotgun sequence.</title>
        <authorList>
            <person name="Tuo L."/>
        </authorList>
    </citation>
    <scope>NUCLEOTIDE SEQUENCE [LARGE SCALE GENOMIC DNA]</scope>
    <source>
        <strain evidence="2 3">85</strain>
    </source>
</reference>
<dbReference type="AlphaFoldDB" id="A0A371WY53"/>